<dbReference type="Gene3D" id="1.10.10.1210">
    <property type="entry name" value="MAGE homology domain, winged helix WH2 motif"/>
    <property type="match status" value="1"/>
</dbReference>
<feature type="region of interest" description="Disordered" evidence="1">
    <location>
        <begin position="1"/>
        <end position="44"/>
    </location>
</feature>
<evidence type="ECO:0000256" key="1">
    <source>
        <dbReference type="SAM" id="MobiDB-lite"/>
    </source>
</evidence>
<feature type="compositionally biased region" description="Basic and acidic residues" evidence="1">
    <location>
        <begin position="20"/>
        <end position="38"/>
    </location>
</feature>
<name>A0A7S2WVH9_9STRA</name>
<protein>
    <recommendedName>
        <fullName evidence="2">MAGE domain-containing protein</fullName>
    </recommendedName>
</protein>
<dbReference type="Gene3D" id="1.10.10.1200">
    <property type="entry name" value="MAGE homology domain, winged helix WH1 motif"/>
    <property type="match status" value="1"/>
</dbReference>
<accession>A0A7S2WVH9</accession>
<dbReference type="EMBL" id="HBHJ01028916">
    <property type="protein sequence ID" value="CAD9708144.1"/>
    <property type="molecule type" value="Transcribed_RNA"/>
</dbReference>
<evidence type="ECO:0000259" key="2">
    <source>
        <dbReference type="SMART" id="SM01373"/>
    </source>
</evidence>
<dbReference type="GO" id="GO:0005634">
    <property type="term" value="C:nucleus"/>
    <property type="evidence" value="ECO:0007669"/>
    <property type="project" value="TreeGrafter"/>
</dbReference>
<evidence type="ECO:0000313" key="3">
    <source>
        <dbReference type="EMBL" id="CAD9708144.1"/>
    </source>
</evidence>
<dbReference type="SMART" id="SM01373">
    <property type="entry name" value="MAGE"/>
    <property type="match status" value="1"/>
</dbReference>
<dbReference type="Pfam" id="PF01454">
    <property type="entry name" value="MAGE"/>
    <property type="match status" value="1"/>
</dbReference>
<dbReference type="PANTHER" id="PTHR11736">
    <property type="entry name" value="MELANOMA-ASSOCIATED ANTIGEN MAGE ANTIGEN"/>
    <property type="match status" value="1"/>
</dbReference>
<organism evidence="3">
    <name type="scientific">Rhizochromulina marina</name>
    <dbReference type="NCBI Taxonomy" id="1034831"/>
    <lineage>
        <taxon>Eukaryota</taxon>
        <taxon>Sar</taxon>
        <taxon>Stramenopiles</taxon>
        <taxon>Ochrophyta</taxon>
        <taxon>Dictyochophyceae</taxon>
        <taxon>Rhizochromulinales</taxon>
        <taxon>Rhizochromulina</taxon>
    </lineage>
</organism>
<dbReference type="InterPro" id="IPR002190">
    <property type="entry name" value="MHD_dom"/>
</dbReference>
<dbReference type="InterPro" id="IPR041899">
    <property type="entry name" value="MAGE_WH2"/>
</dbReference>
<dbReference type="InterPro" id="IPR037445">
    <property type="entry name" value="MAGE"/>
</dbReference>
<dbReference type="InterPro" id="IPR041898">
    <property type="entry name" value="MAGE_WH1"/>
</dbReference>
<proteinExistence type="predicted"/>
<reference evidence="3" key="1">
    <citation type="submission" date="2021-01" db="EMBL/GenBank/DDBJ databases">
        <authorList>
            <person name="Corre E."/>
            <person name="Pelletier E."/>
            <person name="Niang G."/>
            <person name="Scheremetjew M."/>
            <person name="Finn R."/>
            <person name="Kale V."/>
            <person name="Holt S."/>
            <person name="Cochrane G."/>
            <person name="Meng A."/>
            <person name="Brown T."/>
            <person name="Cohen L."/>
        </authorList>
    </citation>
    <scope>NUCLEOTIDE SEQUENCE</scope>
    <source>
        <strain evidence="3">CCMP1243</strain>
    </source>
</reference>
<dbReference type="PANTHER" id="PTHR11736:SF14">
    <property type="entry name" value="NSE3 HOMOLOG, SMC5-SMC6 COMPLEX COMPONENT"/>
    <property type="match status" value="1"/>
</dbReference>
<feature type="domain" description="MAGE" evidence="2">
    <location>
        <begin position="90"/>
        <end position="280"/>
    </location>
</feature>
<sequence>MPATRRRRGPEALEGEQEETTGKEAQRSVRQRQSREQDAAGPQEYDLADGMWNFTQTQVEPWVLTHDDTMPMDDTLPIGPDEEKMLVSKMSRYVLMKGSHLEPIQTSKLNEEVLGAKYRKKRNLARQILARAAAHVNKTFGYRLLRVPETRFPQPRFKDCYFLVNGIQDGPLRTALGREQHPAMKGLLMVVFAAIYASNHNSQNNRTTETHLVAYLDKIDTMSKAVRQQLFGHQNWSDVLATLCRQHYLLKTMQKDPEGNTLNVLELGPRAFLEVGRKQIVYFIHEAVGEDVDRVVLEELEESAAQDQECQ</sequence>
<gene>
    <name evidence="3" type="ORF">RMAR1173_LOCUS19135</name>
</gene>
<dbReference type="AlphaFoldDB" id="A0A7S2WVH9"/>